<comment type="catalytic activity">
    <reaction evidence="1">
        <text>ATP + protein L-histidine = ADP + protein N-phospho-L-histidine.</text>
        <dbReference type="EC" id="2.7.13.3"/>
    </reaction>
</comment>
<keyword evidence="4" id="KW-0472">Membrane</keyword>
<keyword evidence="3" id="KW-0597">Phosphoprotein</keyword>
<dbReference type="PANTHER" id="PTHR43547:SF2">
    <property type="entry name" value="HYBRID SIGNAL TRANSDUCTION HISTIDINE KINASE C"/>
    <property type="match status" value="1"/>
</dbReference>
<evidence type="ECO:0000256" key="1">
    <source>
        <dbReference type="ARBA" id="ARBA00000085"/>
    </source>
</evidence>
<feature type="transmembrane region" description="Helical" evidence="4">
    <location>
        <begin position="60"/>
        <end position="80"/>
    </location>
</feature>
<comment type="caution">
    <text evidence="6">The sequence shown here is derived from an EMBL/GenBank/DDBJ whole genome shotgun (WGS) entry which is preliminary data.</text>
</comment>
<feature type="transmembrane region" description="Helical" evidence="4">
    <location>
        <begin position="139"/>
        <end position="159"/>
    </location>
</feature>
<evidence type="ECO:0000256" key="3">
    <source>
        <dbReference type="ARBA" id="ARBA00022553"/>
    </source>
</evidence>
<dbReference type="InterPro" id="IPR036097">
    <property type="entry name" value="HisK_dim/P_sf"/>
</dbReference>
<dbReference type="SUPFAM" id="SSF47384">
    <property type="entry name" value="Homodimeric domain of signal transducing histidine kinase"/>
    <property type="match status" value="1"/>
</dbReference>
<dbReference type="CDD" id="cd00082">
    <property type="entry name" value="HisKA"/>
    <property type="match status" value="1"/>
</dbReference>
<dbReference type="PANTHER" id="PTHR43547">
    <property type="entry name" value="TWO-COMPONENT HISTIDINE KINASE"/>
    <property type="match status" value="1"/>
</dbReference>
<feature type="transmembrane region" description="Helical" evidence="4">
    <location>
        <begin position="92"/>
        <end position="111"/>
    </location>
</feature>
<dbReference type="Proteomes" id="UP000537204">
    <property type="component" value="Unassembled WGS sequence"/>
</dbReference>
<proteinExistence type="predicted"/>
<dbReference type="InterPro" id="IPR003594">
    <property type="entry name" value="HATPase_dom"/>
</dbReference>
<feature type="domain" description="Histidine kinase" evidence="5">
    <location>
        <begin position="216"/>
        <end position="431"/>
    </location>
</feature>
<sequence length="434" mass="49219">MPKFDFSTLNYHYSQKKAFWVELIGSPSMFSLESRIFHSICIGMIVLASLYVPYDISAGLYIAAISTFLIGLFFLHQYYYSRFRGKTHSCTLFGLIGLLLLSVNYFANSGIVGSTDLIWPAYLLLVFTISPYQQHLKWLVIYLLCFLVLHFLEYYYPFLVKYPFTAGRGQFIDRITAFPIPVIIIYIVIKFMRRSYDKERKATEEKTIAVQTLMSIISHDMRTPLMNIQGYLELLNTSEIDQQDRLVLEKALLKSTNNTVEMLSNLLQWSKSQMEGPNVNLVVVNLMTTLQATIEMESMHALKKNISLNYHIPPAMEVVADINMLQLVVRNLISNALKFTPGGGQISIKAEVISDKCKISISDNGRGIPLDKQKNIFSIKSESEFGTDNEKGIGLGLVLCKEFIERQGGKIGFESVPGIGSDFFIVIKLTPKTH</sequence>
<dbReference type="Pfam" id="PF00512">
    <property type="entry name" value="HisKA"/>
    <property type="match status" value="1"/>
</dbReference>
<dbReference type="EC" id="2.7.13.3" evidence="2"/>
<name>A0A7W8ZNJ5_9SPHI</name>
<evidence type="ECO:0000256" key="2">
    <source>
        <dbReference type="ARBA" id="ARBA00012438"/>
    </source>
</evidence>
<dbReference type="EMBL" id="JACHCE010000004">
    <property type="protein sequence ID" value="MBB5637067.1"/>
    <property type="molecule type" value="Genomic_DNA"/>
</dbReference>
<evidence type="ECO:0000313" key="6">
    <source>
        <dbReference type="EMBL" id="MBB5637067.1"/>
    </source>
</evidence>
<dbReference type="Gene3D" id="3.30.565.10">
    <property type="entry name" value="Histidine kinase-like ATPase, C-terminal domain"/>
    <property type="match status" value="1"/>
</dbReference>
<organism evidence="6 7">
    <name type="scientific">Pedobacter cryoconitis</name>
    <dbReference type="NCBI Taxonomy" id="188932"/>
    <lineage>
        <taxon>Bacteria</taxon>
        <taxon>Pseudomonadati</taxon>
        <taxon>Bacteroidota</taxon>
        <taxon>Sphingobacteriia</taxon>
        <taxon>Sphingobacteriales</taxon>
        <taxon>Sphingobacteriaceae</taxon>
        <taxon>Pedobacter</taxon>
    </lineage>
</organism>
<evidence type="ECO:0000313" key="7">
    <source>
        <dbReference type="Proteomes" id="UP000537204"/>
    </source>
</evidence>
<evidence type="ECO:0000259" key="5">
    <source>
        <dbReference type="PROSITE" id="PS50109"/>
    </source>
</evidence>
<dbReference type="SMART" id="SM00388">
    <property type="entry name" value="HisKA"/>
    <property type="match status" value="1"/>
</dbReference>
<feature type="transmembrane region" description="Helical" evidence="4">
    <location>
        <begin position="171"/>
        <end position="192"/>
    </location>
</feature>
<protein>
    <recommendedName>
        <fullName evidence="2">histidine kinase</fullName>
        <ecNumber evidence="2">2.7.13.3</ecNumber>
    </recommendedName>
</protein>
<dbReference type="RefSeq" id="WP_183882955.1">
    <property type="nucleotide sequence ID" value="NZ_JACHCE010000004.1"/>
</dbReference>
<dbReference type="CDD" id="cd00075">
    <property type="entry name" value="HATPase"/>
    <property type="match status" value="1"/>
</dbReference>
<accession>A0A7W8ZNJ5</accession>
<dbReference type="InterPro" id="IPR004358">
    <property type="entry name" value="Sig_transdc_His_kin-like_C"/>
</dbReference>
<keyword evidence="4" id="KW-0812">Transmembrane</keyword>
<dbReference type="GO" id="GO:0000155">
    <property type="term" value="F:phosphorelay sensor kinase activity"/>
    <property type="evidence" value="ECO:0007669"/>
    <property type="project" value="InterPro"/>
</dbReference>
<dbReference type="InterPro" id="IPR005467">
    <property type="entry name" value="His_kinase_dom"/>
</dbReference>
<keyword evidence="6" id="KW-0808">Transferase</keyword>
<gene>
    <name evidence="6" type="ORF">HDE68_002980</name>
</gene>
<dbReference type="Pfam" id="PF02518">
    <property type="entry name" value="HATPase_c"/>
    <property type="match status" value="1"/>
</dbReference>
<dbReference type="PRINTS" id="PR00344">
    <property type="entry name" value="BCTRLSENSOR"/>
</dbReference>
<keyword evidence="4" id="KW-1133">Transmembrane helix</keyword>
<dbReference type="InterPro" id="IPR036890">
    <property type="entry name" value="HATPase_C_sf"/>
</dbReference>
<dbReference type="SMART" id="SM00387">
    <property type="entry name" value="HATPase_c"/>
    <property type="match status" value="1"/>
</dbReference>
<dbReference type="Gene3D" id="1.10.287.130">
    <property type="match status" value="1"/>
</dbReference>
<dbReference type="PROSITE" id="PS50109">
    <property type="entry name" value="HIS_KIN"/>
    <property type="match status" value="1"/>
</dbReference>
<dbReference type="InterPro" id="IPR003661">
    <property type="entry name" value="HisK_dim/P_dom"/>
</dbReference>
<keyword evidence="6" id="KW-0418">Kinase</keyword>
<dbReference type="SUPFAM" id="SSF55874">
    <property type="entry name" value="ATPase domain of HSP90 chaperone/DNA topoisomerase II/histidine kinase"/>
    <property type="match status" value="1"/>
</dbReference>
<dbReference type="AlphaFoldDB" id="A0A7W8ZNJ5"/>
<feature type="transmembrane region" description="Helical" evidence="4">
    <location>
        <begin position="36"/>
        <end position="54"/>
    </location>
</feature>
<reference evidence="6 7" key="1">
    <citation type="submission" date="2020-08" db="EMBL/GenBank/DDBJ databases">
        <title>Genomic Encyclopedia of Type Strains, Phase IV (KMG-V): Genome sequencing to study the core and pangenomes of soil and plant-associated prokaryotes.</title>
        <authorList>
            <person name="Whitman W."/>
        </authorList>
    </citation>
    <scope>NUCLEOTIDE SEQUENCE [LARGE SCALE GENOMIC DNA]</scope>
    <source>
        <strain evidence="6 7">S3M1</strain>
    </source>
</reference>
<evidence type="ECO:0000256" key="4">
    <source>
        <dbReference type="SAM" id="Phobius"/>
    </source>
</evidence>